<feature type="signal peptide" evidence="2">
    <location>
        <begin position="1"/>
        <end position="22"/>
    </location>
</feature>
<keyword evidence="2" id="KW-0732">Signal</keyword>
<dbReference type="EMBL" id="MU865913">
    <property type="protein sequence ID" value="KAK4456162.1"/>
    <property type="molecule type" value="Genomic_DNA"/>
</dbReference>
<reference evidence="3" key="1">
    <citation type="journal article" date="2023" name="Mol. Phylogenet. Evol.">
        <title>Genome-scale phylogeny and comparative genomics of the fungal order Sordariales.</title>
        <authorList>
            <person name="Hensen N."/>
            <person name="Bonometti L."/>
            <person name="Westerberg I."/>
            <person name="Brannstrom I.O."/>
            <person name="Guillou S."/>
            <person name="Cros-Aarteil S."/>
            <person name="Calhoun S."/>
            <person name="Haridas S."/>
            <person name="Kuo A."/>
            <person name="Mondo S."/>
            <person name="Pangilinan J."/>
            <person name="Riley R."/>
            <person name="LaButti K."/>
            <person name="Andreopoulos B."/>
            <person name="Lipzen A."/>
            <person name="Chen C."/>
            <person name="Yan M."/>
            <person name="Daum C."/>
            <person name="Ng V."/>
            <person name="Clum A."/>
            <person name="Steindorff A."/>
            <person name="Ohm R.A."/>
            <person name="Martin F."/>
            <person name="Silar P."/>
            <person name="Natvig D.O."/>
            <person name="Lalanne C."/>
            <person name="Gautier V."/>
            <person name="Ament-Velasquez S.L."/>
            <person name="Kruys A."/>
            <person name="Hutchinson M.I."/>
            <person name="Powell A.J."/>
            <person name="Barry K."/>
            <person name="Miller A.N."/>
            <person name="Grigoriev I.V."/>
            <person name="Debuchy R."/>
            <person name="Gladieux P."/>
            <person name="Hiltunen Thoren M."/>
            <person name="Johannesson H."/>
        </authorList>
    </citation>
    <scope>NUCLEOTIDE SEQUENCE</scope>
    <source>
        <strain evidence="3">PSN243</strain>
    </source>
</reference>
<keyword evidence="4" id="KW-1185">Reference proteome</keyword>
<protein>
    <submittedName>
        <fullName evidence="3">Uncharacterized protein</fullName>
    </submittedName>
</protein>
<reference evidence="3" key="2">
    <citation type="submission" date="2023-05" db="EMBL/GenBank/DDBJ databases">
        <authorList>
            <consortium name="Lawrence Berkeley National Laboratory"/>
            <person name="Steindorff A."/>
            <person name="Hensen N."/>
            <person name="Bonometti L."/>
            <person name="Westerberg I."/>
            <person name="Brannstrom I.O."/>
            <person name="Guillou S."/>
            <person name="Cros-Aarteil S."/>
            <person name="Calhoun S."/>
            <person name="Haridas S."/>
            <person name="Kuo A."/>
            <person name="Mondo S."/>
            <person name="Pangilinan J."/>
            <person name="Riley R."/>
            <person name="Labutti K."/>
            <person name="Andreopoulos B."/>
            <person name="Lipzen A."/>
            <person name="Chen C."/>
            <person name="Yanf M."/>
            <person name="Daum C."/>
            <person name="Ng V."/>
            <person name="Clum A."/>
            <person name="Ohm R."/>
            <person name="Martin F."/>
            <person name="Silar P."/>
            <person name="Natvig D."/>
            <person name="Lalanne C."/>
            <person name="Gautier V."/>
            <person name="Ament-Velasquez S.L."/>
            <person name="Kruys A."/>
            <person name="Hutchinson M.I."/>
            <person name="Powell A.J."/>
            <person name="Barry K."/>
            <person name="Miller A.N."/>
            <person name="Grigoriev I.V."/>
            <person name="Debuchy R."/>
            <person name="Gladieux P."/>
            <person name="Thoren M.H."/>
            <person name="Johannesson H."/>
        </authorList>
    </citation>
    <scope>NUCLEOTIDE SEQUENCE</scope>
    <source>
        <strain evidence="3">PSN243</strain>
    </source>
</reference>
<feature type="compositionally biased region" description="Low complexity" evidence="1">
    <location>
        <begin position="23"/>
        <end position="54"/>
    </location>
</feature>
<name>A0AAV9H6W4_9PEZI</name>
<organism evidence="3 4">
    <name type="scientific">Podospora aff. communis PSN243</name>
    <dbReference type="NCBI Taxonomy" id="3040156"/>
    <lineage>
        <taxon>Eukaryota</taxon>
        <taxon>Fungi</taxon>
        <taxon>Dikarya</taxon>
        <taxon>Ascomycota</taxon>
        <taxon>Pezizomycotina</taxon>
        <taxon>Sordariomycetes</taxon>
        <taxon>Sordariomycetidae</taxon>
        <taxon>Sordariales</taxon>
        <taxon>Podosporaceae</taxon>
        <taxon>Podospora</taxon>
    </lineage>
</organism>
<evidence type="ECO:0000313" key="4">
    <source>
        <dbReference type="Proteomes" id="UP001321760"/>
    </source>
</evidence>
<dbReference type="Proteomes" id="UP001321760">
    <property type="component" value="Unassembled WGS sequence"/>
</dbReference>
<evidence type="ECO:0000313" key="3">
    <source>
        <dbReference type="EMBL" id="KAK4456162.1"/>
    </source>
</evidence>
<evidence type="ECO:0000256" key="2">
    <source>
        <dbReference type="SAM" id="SignalP"/>
    </source>
</evidence>
<proteinExistence type="predicted"/>
<evidence type="ECO:0000256" key="1">
    <source>
        <dbReference type="SAM" id="MobiDB-lite"/>
    </source>
</evidence>
<comment type="caution">
    <text evidence="3">The sequence shown here is derived from an EMBL/GenBank/DDBJ whole genome shotgun (WGS) entry which is preliminary data.</text>
</comment>
<feature type="chain" id="PRO_5043485535" evidence="2">
    <location>
        <begin position="23"/>
        <end position="269"/>
    </location>
</feature>
<feature type="region of interest" description="Disordered" evidence="1">
    <location>
        <begin position="23"/>
        <end position="57"/>
    </location>
</feature>
<dbReference type="AlphaFoldDB" id="A0AAV9H6W4"/>
<accession>A0AAV9H6W4</accession>
<sequence length="269" mass="27893">MRFIPSLVQALALVFAAANTNAQETPGASSSDGMSSTSETSQTPSTSSSSTITPAPTPTGVTKVVQIFFIDERSYEGLPYTLLQRASGSVLNIDAGLTTYVVTSTRVDQRSLPTVTPTENVTIGSVTLASTRQLGRANNTTGQPSTITQGPATFMFTGTRFGSDHTLVNRCSLNGTVSAVCNLTHVGSAWYARNTAWNGTYSTYRYNWTSGDRFGFAPVTITAGAELLDAALASPTASGKPDGAVAERGSVVGALVVAIAAVFGGMVLV</sequence>
<gene>
    <name evidence="3" type="ORF">QBC34DRAFT_419906</name>
</gene>